<feature type="transmembrane region" description="Helical" evidence="4">
    <location>
        <begin position="208"/>
        <end position="225"/>
    </location>
</feature>
<dbReference type="Pfam" id="PF13432">
    <property type="entry name" value="TPR_16"/>
    <property type="match status" value="3"/>
</dbReference>
<sequence>MPLPKTAESSLLPRAIVAVLLIAVTLAAYHGIEANSFHFDDWHNILLNPALQLDDFTLAGLLDAARGASLPHRPIASITFAIDWWRGGGDRAAHFLVTNLVLHGATGIAVFAFLLQTLGKANADHAPLRRIIAAGLAAAWWLAQPIHVQAVSYVVQRMTELAALFSVLSVWAYVQGRTARRGRTPWWGLSLLPLLSLMLGALSKQNAWISPALMLMAEFLVLRQHSDLVRSRLDKGLLALPVALGFLGLAALLVDGPFSEWILHGYAWRDFTLTERLLTQPKVVLFHFSQLMWPLPDRFSLDHDIEIVRSAASPQFWLPMGAVLAWTLSGIWLAFQRSTRLAAFFVLWVPVTLLIESTVVPLELVFEHRMYLPSVGVAGLIAFGLARTPGRTFLPACAAVAFATTFGIWSTQQRLPHWRSEISLLENSTRHAPNSVRVWNELGLKYLEQGNLELARQAIDRANQIEPRWGDGYPFVNRGVLLEAMGLRDQALAVYEETIRLFPNQVLGYNNRGLVHLRAGEFELAASDFDRAIETDPEYAPAWTNRGTTNYLRGKAAAALPDFEKAVRLSPRESIAWHYLARIYATHGRQADAAAARLRACRLGVARDCTE</sequence>
<keyword evidence="4" id="KW-1133">Transmembrane helix</keyword>
<keyword evidence="2 3" id="KW-0802">TPR repeat</keyword>
<feature type="repeat" description="TPR" evidence="3">
    <location>
        <begin position="436"/>
        <end position="469"/>
    </location>
</feature>
<name>A0ABX1MMM8_9RHOO</name>
<keyword evidence="6" id="KW-1185">Reference proteome</keyword>
<accession>A0ABX1MMM8</accession>
<dbReference type="SUPFAM" id="SSF48452">
    <property type="entry name" value="TPR-like"/>
    <property type="match status" value="1"/>
</dbReference>
<organism evidence="5 6">
    <name type="scientific">Aromatoleum petrolei</name>
    <dbReference type="NCBI Taxonomy" id="76116"/>
    <lineage>
        <taxon>Bacteria</taxon>
        <taxon>Pseudomonadati</taxon>
        <taxon>Pseudomonadota</taxon>
        <taxon>Betaproteobacteria</taxon>
        <taxon>Rhodocyclales</taxon>
        <taxon>Rhodocyclaceae</taxon>
        <taxon>Aromatoleum</taxon>
    </lineage>
</organism>
<comment type="caution">
    <text evidence="5">The sequence shown here is derived from an EMBL/GenBank/DDBJ whole genome shotgun (WGS) entry which is preliminary data.</text>
</comment>
<feature type="transmembrane region" description="Helical" evidence="4">
    <location>
        <begin position="342"/>
        <end position="362"/>
    </location>
</feature>
<dbReference type="PANTHER" id="PTHR44227:SF3">
    <property type="entry name" value="PROTEIN O-MANNOSYL-TRANSFERASE TMTC4"/>
    <property type="match status" value="1"/>
</dbReference>
<feature type="transmembrane region" description="Helical" evidence="4">
    <location>
        <begin position="237"/>
        <end position="254"/>
    </location>
</feature>
<feature type="transmembrane region" description="Helical" evidence="4">
    <location>
        <begin position="186"/>
        <end position="202"/>
    </location>
</feature>
<dbReference type="SMART" id="SM00028">
    <property type="entry name" value="TPR"/>
    <property type="match status" value="4"/>
</dbReference>
<dbReference type="Gene3D" id="1.25.40.10">
    <property type="entry name" value="Tetratricopeptide repeat domain"/>
    <property type="match status" value="2"/>
</dbReference>
<feature type="transmembrane region" description="Helical" evidence="4">
    <location>
        <begin position="393"/>
        <end position="410"/>
    </location>
</feature>
<proteinExistence type="predicted"/>
<feature type="transmembrane region" description="Helical" evidence="4">
    <location>
        <begin position="368"/>
        <end position="386"/>
    </location>
</feature>
<dbReference type="PANTHER" id="PTHR44227">
    <property type="match status" value="1"/>
</dbReference>
<evidence type="ECO:0000256" key="1">
    <source>
        <dbReference type="ARBA" id="ARBA00022737"/>
    </source>
</evidence>
<evidence type="ECO:0000256" key="3">
    <source>
        <dbReference type="PROSITE-ProRule" id="PRU00339"/>
    </source>
</evidence>
<evidence type="ECO:0000313" key="5">
    <source>
        <dbReference type="EMBL" id="NMF88461.1"/>
    </source>
</evidence>
<dbReference type="InterPro" id="IPR011990">
    <property type="entry name" value="TPR-like_helical_dom_sf"/>
</dbReference>
<dbReference type="EMBL" id="WTVR01000013">
    <property type="protein sequence ID" value="NMF88461.1"/>
    <property type="molecule type" value="Genomic_DNA"/>
</dbReference>
<feature type="transmembrane region" description="Helical" evidence="4">
    <location>
        <begin position="316"/>
        <end position="335"/>
    </location>
</feature>
<dbReference type="PROSITE" id="PS50005">
    <property type="entry name" value="TPR"/>
    <property type="match status" value="3"/>
</dbReference>
<dbReference type="InterPro" id="IPR052346">
    <property type="entry name" value="O-mannosyl-transferase_TMTC"/>
</dbReference>
<feature type="repeat" description="TPR" evidence="3">
    <location>
        <begin position="506"/>
        <end position="539"/>
    </location>
</feature>
<feature type="repeat" description="TPR" evidence="3">
    <location>
        <begin position="540"/>
        <end position="573"/>
    </location>
</feature>
<keyword evidence="4" id="KW-0472">Membrane</keyword>
<gene>
    <name evidence="5" type="ORF">GPA26_08180</name>
</gene>
<feature type="transmembrane region" description="Helical" evidence="4">
    <location>
        <begin position="127"/>
        <end position="143"/>
    </location>
</feature>
<evidence type="ECO:0000256" key="4">
    <source>
        <dbReference type="SAM" id="Phobius"/>
    </source>
</evidence>
<keyword evidence="1" id="KW-0677">Repeat</keyword>
<dbReference type="Proteomes" id="UP000652074">
    <property type="component" value="Unassembled WGS sequence"/>
</dbReference>
<evidence type="ECO:0000313" key="6">
    <source>
        <dbReference type="Proteomes" id="UP000652074"/>
    </source>
</evidence>
<feature type="transmembrane region" description="Helical" evidence="4">
    <location>
        <begin position="12"/>
        <end position="32"/>
    </location>
</feature>
<dbReference type="PROSITE" id="PS50293">
    <property type="entry name" value="TPR_REGION"/>
    <property type="match status" value="1"/>
</dbReference>
<keyword evidence="4" id="KW-0812">Transmembrane</keyword>
<protein>
    <submittedName>
        <fullName evidence="5">Tetratricopeptide repeat protein</fullName>
    </submittedName>
</protein>
<dbReference type="InterPro" id="IPR019734">
    <property type="entry name" value="TPR_rpt"/>
</dbReference>
<evidence type="ECO:0000256" key="2">
    <source>
        <dbReference type="ARBA" id="ARBA00022803"/>
    </source>
</evidence>
<reference evidence="5 6" key="1">
    <citation type="submission" date="2019-12" db="EMBL/GenBank/DDBJ databases">
        <title>Comparative genomics gives insights into the taxonomy of the Azoarcus-Aromatoleum group and reveals separate origins of nif in the plant-associated Azoarcus and non-plant-associated Aromatoleum sub-groups.</title>
        <authorList>
            <person name="Lafos M."/>
            <person name="Maluk M."/>
            <person name="Batista M."/>
            <person name="Junghare M."/>
            <person name="Carmona M."/>
            <person name="Faoro H."/>
            <person name="Cruz L.M."/>
            <person name="Battistoni F."/>
            <person name="De Souza E."/>
            <person name="Pedrosa F."/>
            <person name="Chen W.-M."/>
            <person name="Poole P.S."/>
            <person name="Dixon R.A."/>
            <person name="James E.K."/>
        </authorList>
    </citation>
    <scope>NUCLEOTIDE SEQUENCE [LARGE SCALE GENOMIC DNA]</scope>
    <source>
        <strain evidence="5 6">ToN1</strain>
    </source>
</reference>
<feature type="transmembrane region" description="Helical" evidence="4">
    <location>
        <begin position="92"/>
        <end position="115"/>
    </location>
</feature>